<protein>
    <submittedName>
        <fullName evidence="1">Uncharacterized protein</fullName>
    </submittedName>
</protein>
<reference evidence="1 2" key="1">
    <citation type="submission" date="2019-07" db="EMBL/GenBank/DDBJ databases">
        <title>Finished genome of Venturia effusa.</title>
        <authorList>
            <person name="Young C.A."/>
            <person name="Cox M.P."/>
            <person name="Ganley A.R.D."/>
            <person name="David W.J."/>
        </authorList>
    </citation>
    <scope>NUCLEOTIDE SEQUENCE [LARGE SCALE GENOMIC DNA]</scope>
    <source>
        <strain evidence="2">albino</strain>
    </source>
</reference>
<organism evidence="1 2">
    <name type="scientific">Venturia effusa</name>
    <dbReference type="NCBI Taxonomy" id="50376"/>
    <lineage>
        <taxon>Eukaryota</taxon>
        <taxon>Fungi</taxon>
        <taxon>Dikarya</taxon>
        <taxon>Ascomycota</taxon>
        <taxon>Pezizomycotina</taxon>
        <taxon>Dothideomycetes</taxon>
        <taxon>Pleosporomycetidae</taxon>
        <taxon>Venturiales</taxon>
        <taxon>Venturiaceae</taxon>
        <taxon>Venturia</taxon>
    </lineage>
</organism>
<dbReference type="Proteomes" id="UP000316270">
    <property type="component" value="Chromosome 14"/>
</dbReference>
<proteinExistence type="predicted"/>
<keyword evidence="2" id="KW-1185">Reference proteome</keyword>
<dbReference type="AlphaFoldDB" id="A0A517LKF1"/>
<evidence type="ECO:0000313" key="2">
    <source>
        <dbReference type="Proteomes" id="UP000316270"/>
    </source>
</evidence>
<accession>A0A517LKF1</accession>
<evidence type="ECO:0000313" key="1">
    <source>
        <dbReference type="EMBL" id="QDS76114.1"/>
    </source>
</evidence>
<dbReference type="EMBL" id="CP042198">
    <property type="protein sequence ID" value="QDS76114.1"/>
    <property type="molecule type" value="Genomic_DNA"/>
</dbReference>
<dbReference type="OrthoDB" id="10459887at2759"/>
<name>A0A517LKF1_9PEZI</name>
<gene>
    <name evidence="1" type="ORF">FKW77_006531</name>
</gene>
<sequence length="257" mass="29235">MADLEEETGWKEAFVQYKDAATTVVNYSHKDGETLELYDKEHDTHAHANPPADPWSESVHLATNETWGKEIFSDPRRGYIDEAGVVRTATGRRRAIQPTTFGPTASLMTTIESSAQPLGKQDEDSVRLRVLQSFLQTPIQRPKLQPFAIAKYDYSNTRWPSERPLDRIIIRMEARYDEVADIARNTKMTGRSSEFAGIKDSNPSFPDRADQARTLLNSHAFAMSYKFQPIAAAVWMVYLEGMEKDSEDQVFAFHKKL</sequence>